<gene>
    <name evidence="1" type="ORF">HannXRQ_Chr09g0268241</name>
</gene>
<accession>A0A251TYH4</accession>
<reference evidence="2" key="1">
    <citation type="journal article" date="2017" name="Nature">
        <title>The sunflower genome provides insights into oil metabolism, flowering and Asterid evolution.</title>
        <authorList>
            <person name="Badouin H."/>
            <person name="Gouzy J."/>
            <person name="Grassa C.J."/>
            <person name="Murat F."/>
            <person name="Staton S.E."/>
            <person name="Cottret L."/>
            <person name="Lelandais-Briere C."/>
            <person name="Owens G.L."/>
            <person name="Carrere S."/>
            <person name="Mayjonade B."/>
            <person name="Legrand L."/>
            <person name="Gill N."/>
            <person name="Kane N.C."/>
            <person name="Bowers J.E."/>
            <person name="Hubner S."/>
            <person name="Bellec A."/>
            <person name="Berard A."/>
            <person name="Berges H."/>
            <person name="Blanchet N."/>
            <person name="Boniface M.C."/>
            <person name="Brunel D."/>
            <person name="Catrice O."/>
            <person name="Chaidir N."/>
            <person name="Claudel C."/>
            <person name="Donnadieu C."/>
            <person name="Faraut T."/>
            <person name="Fievet G."/>
            <person name="Helmstetter N."/>
            <person name="King M."/>
            <person name="Knapp S.J."/>
            <person name="Lai Z."/>
            <person name="Le Paslier M.C."/>
            <person name="Lippi Y."/>
            <person name="Lorenzon L."/>
            <person name="Mandel J.R."/>
            <person name="Marage G."/>
            <person name="Marchand G."/>
            <person name="Marquand E."/>
            <person name="Bret-Mestries E."/>
            <person name="Morien E."/>
            <person name="Nambeesan S."/>
            <person name="Nguyen T."/>
            <person name="Pegot-Espagnet P."/>
            <person name="Pouilly N."/>
            <person name="Raftis F."/>
            <person name="Sallet E."/>
            <person name="Schiex T."/>
            <person name="Thomas J."/>
            <person name="Vandecasteele C."/>
            <person name="Vares D."/>
            <person name="Vear F."/>
            <person name="Vautrin S."/>
            <person name="Crespi M."/>
            <person name="Mangin B."/>
            <person name="Burke J.M."/>
            <person name="Salse J."/>
            <person name="Munos S."/>
            <person name="Vincourt P."/>
            <person name="Rieseberg L.H."/>
            <person name="Langlade N.B."/>
        </authorList>
    </citation>
    <scope>NUCLEOTIDE SEQUENCE [LARGE SCALE GENOMIC DNA]</scope>
    <source>
        <strain evidence="2">cv. SF193</strain>
    </source>
</reference>
<protein>
    <submittedName>
        <fullName evidence="1">Uncharacterized protein</fullName>
    </submittedName>
</protein>
<evidence type="ECO:0000313" key="2">
    <source>
        <dbReference type="Proteomes" id="UP000215914"/>
    </source>
</evidence>
<organism evidence="1 2">
    <name type="scientific">Helianthus annuus</name>
    <name type="common">Common sunflower</name>
    <dbReference type="NCBI Taxonomy" id="4232"/>
    <lineage>
        <taxon>Eukaryota</taxon>
        <taxon>Viridiplantae</taxon>
        <taxon>Streptophyta</taxon>
        <taxon>Embryophyta</taxon>
        <taxon>Tracheophyta</taxon>
        <taxon>Spermatophyta</taxon>
        <taxon>Magnoliopsida</taxon>
        <taxon>eudicotyledons</taxon>
        <taxon>Gunneridae</taxon>
        <taxon>Pentapetalae</taxon>
        <taxon>asterids</taxon>
        <taxon>campanulids</taxon>
        <taxon>Asterales</taxon>
        <taxon>Asteraceae</taxon>
        <taxon>Asteroideae</taxon>
        <taxon>Heliantheae alliance</taxon>
        <taxon>Heliantheae</taxon>
        <taxon>Helianthus</taxon>
    </lineage>
</organism>
<evidence type="ECO:0000313" key="1">
    <source>
        <dbReference type="EMBL" id="OTG16150.1"/>
    </source>
</evidence>
<proteinExistence type="predicted"/>
<dbReference type="AlphaFoldDB" id="A0A251TYH4"/>
<keyword evidence="2" id="KW-1185">Reference proteome</keyword>
<dbReference type="InParanoid" id="A0A251TYH4"/>
<dbReference type="EMBL" id="CM007898">
    <property type="protein sequence ID" value="OTG16150.1"/>
    <property type="molecule type" value="Genomic_DNA"/>
</dbReference>
<name>A0A251TYH4_HELAN</name>
<dbReference type="Proteomes" id="UP000215914">
    <property type="component" value="Chromosome 9"/>
</dbReference>
<sequence>MYKKYLYNTSPMYKRVISIKILRRQTNGHGFLPKSMPPPTSFALNSMSPLITSRTGRCKRQCDY</sequence>